<dbReference type="Gene3D" id="3.40.50.300">
    <property type="entry name" value="P-loop containing nucleotide triphosphate hydrolases"/>
    <property type="match status" value="1"/>
</dbReference>
<dbReference type="EMBL" id="JAKUCV010002058">
    <property type="protein sequence ID" value="KAJ4844072.1"/>
    <property type="molecule type" value="Genomic_DNA"/>
</dbReference>
<reference evidence="1" key="1">
    <citation type="submission" date="2022-02" db="EMBL/GenBank/DDBJ databases">
        <authorList>
            <person name="Henning P.M."/>
            <person name="McCubbin A.G."/>
            <person name="Shore J.S."/>
        </authorList>
    </citation>
    <scope>NUCLEOTIDE SEQUENCE</scope>
    <source>
        <strain evidence="1">F60SS</strain>
        <tissue evidence="1">Leaves</tissue>
    </source>
</reference>
<dbReference type="SUPFAM" id="SSF52540">
    <property type="entry name" value="P-loop containing nucleoside triphosphate hydrolases"/>
    <property type="match status" value="1"/>
</dbReference>
<reference evidence="1" key="2">
    <citation type="journal article" date="2023" name="Plants (Basel)">
        <title>Annotation of the Turnera subulata (Passifloraceae) Draft Genome Reveals the S-Locus Evolved after the Divergence of Turneroideae from Passifloroideae in a Stepwise Manner.</title>
        <authorList>
            <person name="Henning P.M."/>
            <person name="Roalson E.H."/>
            <person name="Mir W."/>
            <person name="McCubbin A.G."/>
            <person name="Shore J.S."/>
        </authorList>
    </citation>
    <scope>NUCLEOTIDE SEQUENCE</scope>
    <source>
        <strain evidence="1">F60SS</strain>
    </source>
</reference>
<evidence type="ECO:0000313" key="2">
    <source>
        <dbReference type="Proteomes" id="UP001141552"/>
    </source>
</evidence>
<dbReference type="Proteomes" id="UP001141552">
    <property type="component" value="Unassembled WGS sequence"/>
</dbReference>
<dbReference type="AlphaFoldDB" id="A0A9Q0G8C0"/>
<evidence type="ECO:0000313" key="1">
    <source>
        <dbReference type="EMBL" id="KAJ4844072.1"/>
    </source>
</evidence>
<accession>A0A9Q0G8C0</accession>
<sequence>MLPQGYRVALPLIGGPRLCHACEYVEGLAQESYVKLHSFSSKACRTSYRNLEISVARSTHAEWERKINLGCITSVMGPSGAGKTSFLSALAGKAIGCRMSGVILINGGETHPFALIEELLGLFHKITLCMEIWKLDSGRESMVQCSLMAEDAVDAAIKSGKLTPTNGSLTHNYLRLLGQMDGNLHLSQFLLNTMYV</sequence>
<comment type="caution">
    <text evidence="1">The sequence shown here is derived from an EMBL/GenBank/DDBJ whole genome shotgun (WGS) entry which is preliminary data.</text>
</comment>
<organism evidence="1 2">
    <name type="scientific">Turnera subulata</name>
    <dbReference type="NCBI Taxonomy" id="218843"/>
    <lineage>
        <taxon>Eukaryota</taxon>
        <taxon>Viridiplantae</taxon>
        <taxon>Streptophyta</taxon>
        <taxon>Embryophyta</taxon>
        <taxon>Tracheophyta</taxon>
        <taxon>Spermatophyta</taxon>
        <taxon>Magnoliopsida</taxon>
        <taxon>eudicotyledons</taxon>
        <taxon>Gunneridae</taxon>
        <taxon>Pentapetalae</taxon>
        <taxon>rosids</taxon>
        <taxon>fabids</taxon>
        <taxon>Malpighiales</taxon>
        <taxon>Passifloraceae</taxon>
        <taxon>Turnera</taxon>
    </lineage>
</organism>
<dbReference type="OrthoDB" id="1415347at2759"/>
<name>A0A9Q0G8C0_9ROSI</name>
<dbReference type="InterPro" id="IPR027417">
    <property type="entry name" value="P-loop_NTPase"/>
</dbReference>
<protein>
    <recommendedName>
        <fullName evidence="3">ABC transporter domain-containing protein</fullName>
    </recommendedName>
</protein>
<keyword evidence="2" id="KW-1185">Reference proteome</keyword>
<evidence type="ECO:0008006" key="3">
    <source>
        <dbReference type="Google" id="ProtNLM"/>
    </source>
</evidence>
<gene>
    <name evidence="1" type="ORF">Tsubulata_044709</name>
</gene>
<proteinExistence type="predicted"/>